<reference evidence="2 3" key="2">
    <citation type="submission" date="2017-10" db="EMBL/GenBank/DDBJ databases">
        <title>Genome analyses suggest a sexual origin of heterokaryosis in a supposedly ancient asexual fungus.</title>
        <authorList>
            <person name="Corradi N."/>
            <person name="Sedzielewska K."/>
            <person name="Noel J."/>
            <person name="Charron P."/>
            <person name="Farinelli L."/>
            <person name="Marton T."/>
            <person name="Kruger M."/>
            <person name="Pelin A."/>
            <person name="Brachmann A."/>
            <person name="Corradi N."/>
        </authorList>
    </citation>
    <scope>NUCLEOTIDE SEQUENCE [LARGE SCALE GENOMIC DNA]</scope>
    <source>
        <strain evidence="2 3">A1</strain>
    </source>
</reference>
<name>A0A2N0QGZ0_9GLOM</name>
<feature type="compositionally biased region" description="Polar residues" evidence="1">
    <location>
        <begin position="19"/>
        <end position="37"/>
    </location>
</feature>
<evidence type="ECO:0000313" key="3">
    <source>
        <dbReference type="Proteomes" id="UP000232688"/>
    </source>
</evidence>
<reference evidence="2 3" key="1">
    <citation type="submission" date="2017-10" db="EMBL/GenBank/DDBJ databases">
        <title>Extensive intraspecific genome diversity in a model arbuscular mycorrhizal fungus.</title>
        <authorList>
            <person name="Chen E.C.H."/>
            <person name="Morin E."/>
            <person name="Baudet D."/>
            <person name="Noel J."/>
            <person name="Ndikumana S."/>
            <person name="Charron P."/>
            <person name="St-Onge C."/>
            <person name="Giorgi J."/>
            <person name="Grigoriev I.V."/>
            <person name="Roux C."/>
            <person name="Martin F.M."/>
            <person name="Corradi N."/>
        </authorList>
    </citation>
    <scope>NUCLEOTIDE SEQUENCE [LARGE SCALE GENOMIC DNA]</scope>
    <source>
        <strain evidence="2 3">A1</strain>
    </source>
</reference>
<organism evidence="2 3">
    <name type="scientific">Rhizophagus irregularis</name>
    <dbReference type="NCBI Taxonomy" id="588596"/>
    <lineage>
        <taxon>Eukaryota</taxon>
        <taxon>Fungi</taxon>
        <taxon>Fungi incertae sedis</taxon>
        <taxon>Mucoromycota</taxon>
        <taxon>Glomeromycotina</taxon>
        <taxon>Glomeromycetes</taxon>
        <taxon>Glomerales</taxon>
        <taxon>Glomeraceae</taxon>
        <taxon>Rhizophagus</taxon>
    </lineage>
</organism>
<dbReference type="EMBL" id="LLXH01010348">
    <property type="protein sequence ID" value="PKC50327.1"/>
    <property type="molecule type" value="Genomic_DNA"/>
</dbReference>
<dbReference type="VEuPathDB" id="FungiDB:RhiirA1_486704"/>
<feature type="non-terminal residue" evidence="2">
    <location>
        <position position="136"/>
    </location>
</feature>
<proteinExistence type="predicted"/>
<dbReference type="VEuPathDB" id="FungiDB:FUN_006648"/>
<feature type="compositionally biased region" description="Basic residues" evidence="1">
    <location>
        <begin position="75"/>
        <end position="85"/>
    </location>
</feature>
<feature type="compositionally biased region" description="Low complexity" evidence="1">
    <location>
        <begin position="105"/>
        <end position="116"/>
    </location>
</feature>
<feature type="non-terminal residue" evidence="2">
    <location>
        <position position="1"/>
    </location>
</feature>
<protein>
    <submittedName>
        <fullName evidence="2">Uncharacterized protein</fullName>
    </submittedName>
</protein>
<comment type="caution">
    <text evidence="2">The sequence shown here is derived from an EMBL/GenBank/DDBJ whole genome shotgun (WGS) entry which is preliminary data.</text>
</comment>
<evidence type="ECO:0000256" key="1">
    <source>
        <dbReference type="SAM" id="MobiDB-lite"/>
    </source>
</evidence>
<sequence length="136" mass="16162">EDQDRTRSQSRTQEDQDLTRSQSRTQENQGRTRSQSRTQEEAQDHTRSQSRTQEDQGRQGRSRGQSRTREDRGRSRTKPAVRSLRRNWFQRQAARDRSLRRIRSCTRSTSSSNLSHNDPKYIHINDLPQDLRNAIR</sequence>
<feature type="compositionally biased region" description="Basic and acidic residues" evidence="1">
    <location>
        <begin position="1"/>
        <end position="18"/>
    </location>
</feature>
<dbReference type="VEuPathDB" id="FungiDB:RhiirFUN_018994"/>
<feature type="compositionally biased region" description="Basic and acidic residues" evidence="1">
    <location>
        <begin position="38"/>
        <end position="58"/>
    </location>
</feature>
<dbReference type="AlphaFoldDB" id="A0A2N0QGZ0"/>
<gene>
    <name evidence="2" type="ORF">RhiirA1_486704</name>
</gene>
<feature type="region of interest" description="Disordered" evidence="1">
    <location>
        <begin position="1"/>
        <end position="117"/>
    </location>
</feature>
<dbReference type="Proteomes" id="UP000232688">
    <property type="component" value="Unassembled WGS sequence"/>
</dbReference>
<accession>A0A2N0QGZ0</accession>
<evidence type="ECO:0000313" key="2">
    <source>
        <dbReference type="EMBL" id="PKC50327.1"/>
    </source>
</evidence>